<dbReference type="Proteomes" id="UP000095472">
    <property type="component" value="Chromosome"/>
</dbReference>
<keyword evidence="2" id="KW-1185">Reference proteome</keyword>
<gene>
    <name evidence="1" type="ORF">BH720_011685</name>
</gene>
<name>A0ACD5GYN0_9CYAN</name>
<reference evidence="1 2" key="1">
    <citation type="journal article" date="2016" name="Genome Announc.">
        <title>Draft Genome Sequence of the Thermotolerant Cyanobacterium Desertifilum sp. IPPAS B-1220.</title>
        <authorList>
            <person name="Mironov K.S."/>
            <person name="Sinetova M.A."/>
            <person name="Bolatkhan K."/>
            <person name="Zayadan B.K."/>
            <person name="Ustinova V.V."/>
            <person name="Kupriyanova E.V."/>
            <person name="Skrypnik A.N."/>
            <person name="Gogoleva N.E."/>
            <person name="Gogolev Y.V."/>
            <person name="Los D.A."/>
        </authorList>
    </citation>
    <scope>NUCLEOTIDE SEQUENCE [LARGE SCALE GENOMIC DNA]</scope>
    <source>
        <strain evidence="1 2">IPPAS B-1220</strain>
    </source>
</reference>
<evidence type="ECO:0000313" key="2">
    <source>
        <dbReference type="Proteomes" id="UP000095472"/>
    </source>
</evidence>
<dbReference type="EMBL" id="CP182909">
    <property type="protein sequence ID" value="XPM66055.1"/>
    <property type="molecule type" value="Genomic_DNA"/>
</dbReference>
<protein>
    <submittedName>
        <fullName evidence="1">Uncharacterized protein</fullName>
    </submittedName>
</protein>
<sequence>MGEEGEFSNDSILYSVPHSEHWHQVRYRTRNERTLFPTQHLALSTQNSVPPPSSPLGTRNSELGTGYSFPHPLLTQHSALSTQHLEKH</sequence>
<evidence type="ECO:0000313" key="1">
    <source>
        <dbReference type="EMBL" id="XPM66055.1"/>
    </source>
</evidence>
<proteinExistence type="predicted"/>
<organism evidence="1 2">
    <name type="scientific">Desertifilum tharense IPPAS B-1220</name>
    <dbReference type="NCBI Taxonomy" id="1781255"/>
    <lineage>
        <taxon>Bacteria</taxon>
        <taxon>Bacillati</taxon>
        <taxon>Cyanobacteriota</taxon>
        <taxon>Cyanophyceae</taxon>
        <taxon>Desertifilales</taxon>
        <taxon>Desertifilaceae</taxon>
        <taxon>Desertifilum</taxon>
    </lineage>
</organism>
<accession>A0ACD5GYN0</accession>